<protein>
    <recommendedName>
        <fullName evidence="4">HTH psq-type domain-containing protein</fullName>
    </recommendedName>
</protein>
<name>A0A4Y2I0V1_ARAVE</name>
<dbReference type="EMBL" id="BGPR01002315">
    <property type="protein sequence ID" value="GBM71474.1"/>
    <property type="molecule type" value="Genomic_DNA"/>
</dbReference>
<evidence type="ECO:0000313" key="2">
    <source>
        <dbReference type="EMBL" id="GBM71474.1"/>
    </source>
</evidence>
<reference evidence="2 3" key="1">
    <citation type="journal article" date="2019" name="Sci. Rep.">
        <title>Orb-weaving spider Araneus ventricosus genome elucidates the spidroin gene catalogue.</title>
        <authorList>
            <person name="Kono N."/>
            <person name="Nakamura H."/>
            <person name="Ohtoshi R."/>
            <person name="Moran D.A.P."/>
            <person name="Shinohara A."/>
            <person name="Yoshida Y."/>
            <person name="Fujiwara M."/>
            <person name="Mori M."/>
            <person name="Tomita M."/>
            <person name="Arakawa K."/>
        </authorList>
    </citation>
    <scope>NUCLEOTIDE SEQUENCE [LARGE SCALE GENOMIC DNA]</scope>
</reference>
<dbReference type="Proteomes" id="UP000499080">
    <property type="component" value="Unassembled WGS sequence"/>
</dbReference>
<evidence type="ECO:0000256" key="1">
    <source>
        <dbReference type="ARBA" id="ARBA00004123"/>
    </source>
</evidence>
<keyword evidence="3" id="KW-1185">Reference proteome</keyword>
<gene>
    <name evidence="2" type="ORF">AVEN_65375_1</name>
</gene>
<comment type="caution">
    <text evidence="2">The sequence shown here is derived from an EMBL/GenBank/DDBJ whole genome shotgun (WGS) entry which is preliminary data.</text>
</comment>
<proteinExistence type="predicted"/>
<organism evidence="2 3">
    <name type="scientific">Araneus ventricosus</name>
    <name type="common">Orbweaver spider</name>
    <name type="synonym">Epeira ventricosa</name>
    <dbReference type="NCBI Taxonomy" id="182803"/>
    <lineage>
        <taxon>Eukaryota</taxon>
        <taxon>Metazoa</taxon>
        <taxon>Ecdysozoa</taxon>
        <taxon>Arthropoda</taxon>
        <taxon>Chelicerata</taxon>
        <taxon>Arachnida</taxon>
        <taxon>Araneae</taxon>
        <taxon>Araneomorphae</taxon>
        <taxon>Entelegynae</taxon>
        <taxon>Araneoidea</taxon>
        <taxon>Araneidae</taxon>
        <taxon>Araneus</taxon>
    </lineage>
</organism>
<sequence length="146" mass="16818">MPIFYLFLPPSHLLLEIPFYCLPLQEIPFISKTICLSIDYLLFNLEALDLPKCRTFIYAMEPTKQKHVLLTVEQKSQTVSRIEADETLTKLSKEFGVGVSTVGDTRRDSEKVKFYAASNGKTAILRKTMKCANDEELDNVLYKWFN</sequence>
<dbReference type="InterPro" id="IPR009057">
    <property type="entry name" value="Homeodomain-like_sf"/>
</dbReference>
<accession>A0A4Y2I0V1</accession>
<comment type="subcellular location">
    <subcellularLocation>
        <location evidence="1">Nucleus</location>
    </subcellularLocation>
</comment>
<evidence type="ECO:0008006" key="4">
    <source>
        <dbReference type="Google" id="ProtNLM"/>
    </source>
</evidence>
<dbReference type="OrthoDB" id="5918257at2759"/>
<dbReference type="SUPFAM" id="SSF46689">
    <property type="entry name" value="Homeodomain-like"/>
    <property type="match status" value="1"/>
</dbReference>
<dbReference type="GO" id="GO:0005634">
    <property type="term" value="C:nucleus"/>
    <property type="evidence" value="ECO:0007669"/>
    <property type="project" value="UniProtKB-SubCell"/>
</dbReference>
<evidence type="ECO:0000313" key="3">
    <source>
        <dbReference type="Proteomes" id="UP000499080"/>
    </source>
</evidence>
<dbReference type="AlphaFoldDB" id="A0A4Y2I0V1"/>